<reference evidence="4" key="1">
    <citation type="submission" date="2025-08" db="UniProtKB">
        <authorList>
            <consortium name="Ensembl"/>
        </authorList>
    </citation>
    <scope>IDENTIFICATION</scope>
</reference>
<dbReference type="GO" id="GO:0005811">
    <property type="term" value="C:lipid droplet"/>
    <property type="evidence" value="ECO:0007669"/>
    <property type="project" value="TreeGrafter"/>
</dbReference>
<dbReference type="GeneTree" id="ENSGT00940000165158"/>
<evidence type="ECO:0000256" key="2">
    <source>
        <dbReference type="PROSITE-ProRule" id="PRU01161"/>
    </source>
</evidence>
<accession>A0A674EM51</accession>
<keyword evidence="1" id="KW-0443">Lipid metabolism</keyword>
<evidence type="ECO:0000259" key="3">
    <source>
        <dbReference type="PROSITE" id="PS51635"/>
    </source>
</evidence>
<keyword evidence="5" id="KW-1185">Reference proteome</keyword>
<feature type="short sequence motif" description="DGA/G" evidence="2">
    <location>
        <begin position="121"/>
        <end position="123"/>
    </location>
</feature>
<dbReference type="Proteomes" id="UP000472277">
    <property type="component" value="Chromosome 39"/>
</dbReference>
<dbReference type="PANTHER" id="PTHR12406">
    <property type="entry name" value="CALCIUM-INDEPENDENT PHOSPHOLIPASE A2 IPLA2 -RELATED"/>
    <property type="match status" value="1"/>
</dbReference>
<proteinExistence type="predicted"/>
<name>A0A674EM51_SALTR</name>
<dbReference type="InterPro" id="IPR033562">
    <property type="entry name" value="PLPL"/>
</dbReference>
<dbReference type="Ensembl" id="ENSSTUT00000117191.1">
    <property type="protein sequence ID" value="ENSSTUP00000109433.1"/>
    <property type="gene ID" value="ENSSTUG00000048604.1"/>
</dbReference>
<dbReference type="GO" id="GO:0016020">
    <property type="term" value="C:membrane"/>
    <property type="evidence" value="ECO:0007669"/>
    <property type="project" value="TreeGrafter"/>
</dbReference>
<dbReference type="SUPFAM" id="SSF52151">
    <property type="entry name" value="FabD/lysophospholipase-like"/>
    <property type="match status" value="1"/>
</dbReference>
<dbReference type="PROSITE" id="PS51635">
    <property type="entry name" value="PNPLA"/>
    <property type="match status" value="1"/>
</dbReference>
<dbReference type="InParanoid" id="A0A674EM51"/>
<protein>
    <recommendedName>
        <fullName evidence="3">PNPLA domain-containing protein</fullName>
    </recommendedName>
</protein>
<dbReference type="GO" id="GO:0019433">
    <property type="term" value="P:triglyceride catabolic process"/>
    <property type="evidence" value="ECO:0007669"/>
    <property type="project" value="TreeGrafter"/>
</dbReference>
<evidence type="ECO:0000313" key="5">
    <source>
        <dbReference type="Proteomes" id="UP000472277"/>
    </source>
</evidence>
<evidence type="ECO:0000256" key="1">
    <source>
        <dbReference type="ARBA" id="ARBA00023098"/>
    </source>
</evidence>
<dbReference type="GO" id="GO:0005737">
    <property type="term" value="C:cytoplasm"/>
    <property type="evidence" value="ECO:0007669"/>
    <property type="project" value="TreeGrafter"/>
</dbReference>
<comment type="caution">
    <text evidence="2">Lacks conserved residue(s) required for the propagation of feature annotation.</text>
</comment>
<feature type="domain" description="PNPLA" evidence="3">
    <location>
        <begin position="1"/>
        <end position="134"/>
    </location>
</feature>
<dbReference type="Gene3D" id="3.40.1090.10">
    <property type="entry name" value="Cytosolic phospholipase A2 catalytic domain"/>
    <property type="match status" value="1"/>
</dbReference>
<dbReference type="Pfam" id="PF01734">
    <property type="entry name" value="Patatin"/>
    <property type="match status" value="1"/>
</dbReference>
<reference evidence="4" key="2">
    <citation type="submission" date="2025-09" db="UniProtKB">
        <authorList>
            <consortium name="Ensembl"/>
        </authorList>
    </citation>
    <scope>IDENTIFICATION</scope>
</reference>
<sequence length="214" mass="23766">FFLLGSLRECAGAQVAAVMITAPDKLEICQRCQRVGAVTPGYNFMLTPREDIEEFLPGDAHSKAGNRLHISITHSKSGKNTILSSLASREDLIKVALLASSCVPVYAGIKLVEWQGQKWIDGGFTDSLPILSEGSTITVSPVAGPQDICQKHRGLMNLPSNWLKPVLIPPLEERMNQYCKEGHDDAVMFLKKKWLFELCKFFSPSEEPFNFLRS</sequence>
<dbReference type="GO" id="GO:0004806">
    <property type="term" value="F:triacylglycerol lipase activity"/>
    <property type="evidence" value="ECO:0007669"/>
    <property type="project" value="TreeGrafter"/>
</dbReference>
<dbReference type="InterPro" id="IPR016035">
    <property type="entry name" value="Acyl_Trfase/lysoPLipase"/>
</dbReference>
<dbReference type="AlphaFoldDB" id="A0A674EM51"/>
<evidence type="ECO:0000313" key="4">
    <source>
        <dbReference type="Ensembl" id="ENSSTUP00000109433.1"/>
    </source>
</evidence>
<organism evidence="4 5">
    <name type="scientific">Salmo trutta</name>
    <name type="common">Brown trout</name>
    <dbReference type="NCBI Taxonomy" id="8032"/>
    <lineage>
        <taxon>Eukaryota</taxon>
        <taxon>Metazoa</taxon>
        <taxon>Chordata</taxon>
        <taxon>Craniata</taxon>
        <taxon>Vertebrata</taxon>
        <taxon>Euteleostomi</taxon>
        <taxon>Actinopterygii</taxon>
        <taxon>Neopterygii</taxon>
        <taxon>Teleostei</taxon>
        <taxon>Protacanthopterygii</taxon>
        <taxon>Salmoniformes</taxon>
        <taxon>Salmonidae</taxon>
        <taxon>Salmoninae</taxon>
        <taxon>Salmo</taxon>
    </lineage>
</organism>
<dbReference type="PANTHER" id="PTHR12406:SF7">
    <property type="entry name" value="PATATIN-LIKE PHOSPHOLIPASE DOMAIN-CONTAINING PROTEIN 4"/>
    <property type="match status" value="1"/>
</dbReference>
<dbReference type="InterPro" id="IPR002641">
    <property type="entry name" value="PNPLA_dom"/>
</dbReference>
<dbReference type="OMA" id="LEICQRC"/>
<dbReference type="GO" id="GO:0055088">
    <property type="term" value="P:lipid homeostasis"/>
    <property type="evidence" value="ECO:0007669"/>
    <property type="project" value="TreeGrafter"/>
</dbReference>